<dbReference type="Proteomes" id="UP000595046">
    <property type="component" value="Chromosome"/>
</dbReference>
<dbReference type="EMBL" id="CP048882">
    <property type="protein sequence ID" value="QPP05219.1"/>
    <property type="molecule type" value="Genomic_DNA"/>
</dbReference>
<dbReference type="PANTHER" id="PTHR43537:SF5">
    <property type="entry name" value="UXU OPERON TRANSCRIPTIONAL REGULATOR"/>
    <property type="match status" value="1"/>
</dbReference>
<dbReference type="InterPro" id="IPR036388">
    <property type="entry name" value="WH-like_DNA-bd_sf"/>
</dbReference>
<reference evidence="6" key="1">
    <citation type="submission" date="2020-02" db="EMBL/GenBank/DDBJ databases">
        <title>Streptomyces sp. ASO4wet.</title>
        <authorList>
            <person name="Risdian C."/>
            <person name="Landwehr W."/>
            <person name="Schupp P."/>
            <person name="Wink J."/>
        </authorList>
    </citation>
    <scope>NUCLEOTIDE SEQUENCE [LARGE SCALE GENOMIC DNA]</scope>
    <source>
        <strain evidence="6">ASO4wet</strain>
    </source>
</reference>
<keyword evidence="6" id="KW-1185">Reference proteome</keyword>
<dbReference type="PRINTS" id="PR00035">
    <property type="entry name" value="HTHGNTR"/>
</dbReference>
<feature type="domain" description="HTH gntR-type" evidence="4">
    <location>
        <begin position="13"/>
        <end position="83"/>
    </location>
</feature>
<dbReference type="Gene3D" id="1.10.10.10">
    <property type="entry name" value="Winged helix-like DNA-binding domain superfamily/Winged helix DNA-binding domain"/>
    <property type="match status" value="1"/>
</dbReference>
<dbReference type="Pfam" id="PF00392">
    <property type="entry name" value="GntR"/>
    <property type="match status" value="1"/>
</dbReference>
<dbReference type="CDD" id="cd07377">
    <property type="entry name" value="WHTH_GntR"/>
    <property type="match status" value="1"/>
</dbReference>
<dbReference type="SMART" id="SM00895">
    <property type="entry name" value="FCD"/>
    <property type="match status" value="1"/>
</dbReference>
<dbReference type="SUPFAM" id="SSF48008">
    <property type="entry name" value="GntR ligand-binding domain-like"/>
    <property type="match status" value="1"/>
</dbReference>
<dbReference type="Pfam" id="PF07729">
    <property type="entry name" value="FCD"/>
    <property type="match status" value="1"/>
</dbReference>
<accession>A0A7T1T2J3</accession>
<dbReference type="PROSITE" id="PS50949">
    <property type="entry name" value="HTH_GNTR"/>
    <property type="match status" value="1"/>
</dbReference>
<evidence type="ECO:0000259" key="4">
    <source>
        <dbReference type="PROSITE" id="PS50949"/>
    </source>
</evidence>
<dbReference type="AlphaFoldDB" id="A0A7T1T2J3"/>
<name>A0A7T1T2J3_9ACTN</name>
<evidence type="ECO:0000256" key="1">
    <source>
        <dbReference type="ARBA" id="ARBA00023015"/>
    </source>
</evidence>
<organism evidence="5 6">
    <name type="scientific">Streptomyces bathyalis</name>
    <dbReference type="NCBI Taxonomy" id="2710756"/>
    <lineage>
        <taxon>Bacteria</taxon>
        <taxon>Bacillati</taxon>
        <taxon>Actinomycetota</taxon>
        <taxon>Actinomycetes</taxon>
        <taxon>Kitasatosporales</taxon>
        <taxon>Streptomycetaceae</taxon>
        <taxon>Streptomyces</taxon>
    </lineage>
</organism>
<dbReference type="InterPro" id="IPR000524">
    <property type="entry name" value="Tscrpt_reg_HTH_GntR"/>
</dbReference>
<dbReference type="InterPro" id="IPR036390">
    <property type="entry name" value="WH_DNA-bd_sf"/>
</dbReference>
<dbReference type="SMART" id="SM00345">
    <property type="entry name" value="HTH_GNTR"/>
    <property type="match status" value="1"/>
</dbReference>
<gene>
    <name evidence="5" type="ORF">G4Z16_01130</name>
</gene>
<evidence type="ECO:0000256" key="2">
    <source>
        <dbReference type="ARBA" id="ARBA00023125"/>
    </source>
</evidence>
<proteinExistence type="predicted"/>
<dbReference type="KEGG" id="sbat:G4Z16_01130"/>
<dbReference type="SUPFAM" id="SSF46785">
    <property type="entry name" value="Winged helix' DNA-binding domain"/>
    <property type="match status" value="1"/>
</dbReference>
<evidence type="ECO:0000313" key="6">
    <source>
        <dbReference type="Proteomes" id="UP000595046"/>
    </source>
</evidence>
<evidence type="ECO:0000256" key="3">
    <source>
        <dbReference type="ARBA" id="ARBA00023163"/>
    </source>
</evidence>
<keyword evidence="2" id="KW-0238">DNA-binding</keyword>
<keyword evidence="1" id="KW-0805">Transcription regulation</keyword>
<dbReference type="RefSeq" id="WP_197348722.1">
    <property type="nucleotide sequence ID" value="NZ_CP048882.1"/>
</dbReference>
<dbReference type="Gene3D" id="1.20.120.530">
    <property type="entry name" value="GntR ligand-binding domain-like"/>
    <property type="match status" value="1"/>
</dbReference>
<dbReference type="InterPro" id="IPR008920">
    <property type="entry name" value="TF_FadR/GntR_C"/>
</dbReference>
<dbReference type="InterPro" id="IPR011711">
    <property type="entry name" value="GntR_C"/>
</dbReference>
<sequence>MSEDRSLPFRLQPIRKIEIFRSALDQLSNLVEQMEPGDRLGSERELAEQLGVSRVTIREVLRTLEGMGKVDIRRNSGTFVAEPVPHTLLSLTPPKHVDEAHVQQLSEVRAGIECQVVRLLATQDPLDLTHAEAALERAGKELAAASEQGSLDPSFEAGLARATGNPVLVEFQQAIHELWLHAWITLGGAIANRSHLHHEHLAILDALKRRQTEEAERLMRRHITGLGEQGRRS</sequence>
<dbReference type="GO" id="GO:0003700">
    <property type="term" value="F:DNA-binding transcription factor activity"/>
    <property type="evidence" value="ECO:0007669"/>
    <property type="project" value="InterPro"/>
</dbReference>
<dbReference type="GO" id="GO:0003677">
    <property type="term" value="F:DNA binding"/>
    <property type="evidence" value="ECO:0007669"/>
    <property type="project" value="UniProtKB-KW"/>
</dbReference>
<dbReference type="PANTHER" id="PTHR43537">
    <property type="entry name" value="TRANSCRIPTIONAL REGULATOR, GNTR FAMILY"/>
    <property type="match status" value="1"/>
</dbReference>
<evidence type="ECO:0000313" key="5">
    <source>
        <dbReference type="EMBL" id="QPP05219.1"/>
    </source>
</evidence>
<keyword evidence="3" id="KW-0804">Transcription</keyword>
<protein>
    <submittedName>
        <fullName evidence="5">FadR family transcriptional regulator</fullName>
    </submittedName>
</protein>